<gene>
    <name evidence="3" type="ORF">CPLU01_09119</name>
</gene>
<evidence type="ECO:0000256" key="1">
    <source>
        <dbReference type="SAM" id="MobiDB-lite"/>
    </source>
</evidence>
<dbReference type="GO" id="GO:0004526">
    <property type="term" value="F:ribonuclease P activity"/>
    <property type="evidence" value="ECO:0007669"/>
    <property type="project" value="TreeGrafter"/>
</dbReference>
<dbReference type="Pfam" id="PF20976">
    <property type="entry name" value="Pop8"/>
    <property type="match status" value="1"/>
</dbReference>
<dbReference type="EMBL" id="WIGO01000138">
    <property type="protein sequence ID" value="KAF6827443.1"/>
    <property type="molecule type" value="Genomic_DNA"/>
</dbReference>
<dbReference type="GO" id="GO:0000172">
    <property type="term" value="C:ribonuclease MRP complex"/>
    <property type="evidence" value="ECO:0007669"/>
    <property type="project" value="InterPro"/>
</dbReference>
<sequence>MATQLSNGETPSGTPRATSQKSHELLTCTLKTPPFSYAQLELFSEGPTSVDAEMDNLQVRSYCNAALRQFLGDTGSAIAIDILKVEGRECWLRVPRQDLSPFAAAITAWAGVTEQGRRRILRVKQCSDYLGAIIGADGQESLWSS</sequence>
<evidence type="ECO:0000313" key="4">
    <source>
        <dbReference type="Proteomes" id="UP000654918"/>
    </source>
</evidence>
<feature type="compositionally biased region" description="Polar residues" evidence="1">
    <location>
        <begin position="1"/>
        <end position="20"/>
    </location>
</feature>
<name>A0A8H6KA00_9PEZI</name>
<dbReference type="GO" id="GO:0008033">
    <property type="term" value="P:tRNA processing"/>
    <property type="evidence" value="ECO:0007669"/>
    <property type="project" value="InterPro"/>
</dbReference>
<dbReference type="GO" id="GO:0000294">
    <property type="term" value="P:nuclear-transcribed mRNA catabolic process, RNase MRP-dependent"/>
    <property type="evidence" value="ECO:0007669"/>
    <property type="project" value="TreeGrafter"/>
</dbReference>
<accession>A0A8H6KA00</accession>
<dbReference type="AlphaFoldDB" id="A0A8H6KA00"/>
<dbReference type="PANTHER" id="PTHR28173:SF1">
    <property type="entry name" value="RIBONUCLEASES P_MRP PROTEIN SUBUNIT POP8"/>
    <property type="match status" value="1"/>
</dbReference>
<dbReference type="GO" id="GO:0034965">
    <property type="term" value="P:intronic box C/D snoRNA processing"/>
    <property type="evidence" value="ECO:0007669"/>
    <property type="project" value="TreeGrafter"/>
</dbReference>
<evidence type="ECO:0000313" key="3">
    <source>
        <dbReference type="EMBL" id="KAF6827443.1"/>
    </source>
</evidence>
<evidence type="ECO:0000259" key="2">
    <source>
        <dbReference type="Pfam" id="PF20976"/>
    </source>
</evidence>
<dbReference type="GO" id="GO:0005655">
    <property type="term" value="C:nucleolar ribonuclease P complex"/>
    <property type="evidence" value="ECO:0007669"/>
    <property type="project" value="InterPro"/>
</dbReference>
<proteinExistence type="predicted"/>
<organism evidence="3 4">
    <name type="scientific">Colletotrichum plurivorum</name>
    <dbReference type="NCBI Taxonomy" id="2175906"/>
    <lineage>
        <taxon>Eukaryota</taxon>
        <taxon>Fungi</taxon>
        <taxon>Dikarya</taxon>
        <taxon>Ascomycota</taxon>
        <taxon>Pezizomycotina</taxon>
        <taxon>Sordariomycetes</taxon>
        <taxon>Hypocreomycetidae</taxon>
        <taxon>Glomerellales</taxon>
        <taxon>Glomerellaceae</taxon>
        <taxon>Colletotrichum</taxon>
        <taxon>Colletotrichum orchidearum species complex</taxon>
    </lineage>
</organism>
<reference evidence="3" key="1">
    <citation type="journal article" date="2020" name="Phytopathology">
        <title>Genome Sequence Resources of Colletotrichum truncatum, C. plurivorum, C. musicola, and C. sojae: Four Species Pathogenic to Soybean (Glycine max).</title>
        <authorList>
            <person name="Rogerio F."/>
            <person name="Boufleur T.R."/>
            <person name="Ciampi-Guillardi M."/>
            <person name="Sukno S.A."/>
            <person name="Thon M.R."/>
            <person name="Massola Junior N.S."/>
            <person name="Baroncelli R."/>
        </authorList>
    </citation>
    <scope>NUCLEOTIDE SEQUENCE</scope>
    <source>
        <strain evidence="3">LFN00145</strain>
    </source>
</reference>
<dbReference type="GO" id="GO:0000171">
    <property type="term" value="F:ribonuclease MRP activity"/>
    <property type="evidence" value="ECO:0007669"/>
    <property type="project" value="TreeGrafter"/>
</dbReference>
<feature type="domain" description="Ribonucleases P/MRP subunit Pop8-like" evidence="2">
    <location>
        <begin position="34"/>
        <end position="109"/>
    </location>
</feature>
<comment type="caution">
    <text evidence="3">The sequence shown here is derived from an EMBL/GenBank/DDBJ whole genome shotgun (WGS) entry which is preliminary data.</text>
</comment>
<dbReference type="InterPro" id="IPR049128">
    <property type="entry name" value="Pop8-like_dom"/>
</dbReference>
<feature type="region of interest" description="Disordered" evidence="1">
    <location>
        <begin position="1"/>
        <end position="23"/>
    </location>
</feature>
<dbReference type="Proteomes" id="UP000654918">
    <property type="component" value="Unassembled WGS sequence"/>
</dbReference>
<dbReference type="InterPro" id="IPR020347">
    <property type="entry name" value="Pop8"/>
</dbReference>
<protein>
    <recommendedName>
        <fullName evidence="2">Ribonucleases P/MRP subunit Pop8-like domain-containing protein</fullName>
    </recommendedName>
</protein>
<keyword evidence="4" id="KW-1185">Reference proteome</keyword>
<dbReference type="PANTHER" id="PTHR28173">
    <property type="entry name" value="RIBONUCLEASES P/MRP PROTEIN SUBUNIT POP8"/>
    <property type="match status" value="1"/>
</dbReference>